<feature type="domain" description="Oxidoreductase molybdopterin-binding" evidence="2">
    <location>
        <begin position="305"/>
        <end position="440"/>
    </location>
</feature>
<dbReference type="GO" id="GO:0016491">
    <property type="term" value="F:oxidoreductase activity"/>
    <property type="evidence" value="ECO:0007669"/>
    <property type="project" value="InterPro"/>
</dbReference>
<dbReference type="PANTHER" id="PTHR43032">
    <property type="entry name" value="PROTEIN-METHIONINE-SULFOXIDE REDUCTASE"/>
    <property type="match status" value="1"/>
</dbReference>
<keyword evidence="1" id="KW-0472">Membrane</keyword>
<protein>
    <submittedName>
        <fullName evidence="3">Transmembrane protein</fullName>
    </submittedName>
</protein>
<sequence>MLTRFLHRTFGMDPEARTLPGPQPPDRGPFRRDFWKSPLRGPWLSSILSSALLPLIIICALTGFLSHVAYETEFPGNSVTGGDALLGPVYSILDWPAGFAWLYAINQGLHVTSGLAAIPILFAKLWAVIPKLWERPALRSLAHAVERISLALLVGASLFVFATGVLNIQYYYLFGFGFVPAHYYASFIFIAALVFHIATKAPDLVRAFRDRGVVAPLRDDIEHTEPEPSHLSESAPTAPRPATISRRGFVGAVAAGSVGLGLIGAGQSIGGAFRPLGLLAPRGQTYGPGPNDFQVNKTAMGAGITPADTGAAWRLEIQGARTVELSRDDLLRMPMSTQSLPISCVEGWSTTQTWTGVPLRDLGRLAGVDDPSELFVKSIQDAVLGQATLNTAQTTDPRSLLALQVNGADLSPNHGYPARVIVPALPGVHNTKWVKRLVFRAA</sequence>
<proteinExistence type="predicted"/>
<dbReference type="CDD" id="cd00321">
    <property type="entry name" value="SO_family_Moco"/>
    <property type="match status" value="1"/>
</dbReference>
<dbReference type="InterPro" id="IPR036374">
    <property type="entry name" value="OxRdtase_Mopterin-bd_sf"/>
</dbReference>
<dbReference type="AlphaFoldDB" id="A0A6J4T066"/>
<keyword evidence="1" id="KW-1133">Transmembrane helix</keyword>
<dbReference type="EMBL" id="CADCVU010000155">
    <property type="protein sequence ID" value="CAA9509651.1"/>
    <property type="molecule type" value="Genomic_DNA"/>
</dbReference>
<dbReference type="PANTHER" id="PTHR43032:SF2">
    <property type="entry name" value="BLL0505 PROTEIN"/>
    <property type="match status" value="1"/>
</dbReference>
<dbReference type="Pfam" id="PF00174">
    <property type="entry name" value="Oxidored_molyb"/>
    <property type="match status" value="1"/>
</dbReference>
<evidence type="ECO:0000313" key="3">
    <source>
        <dbReference type="EMBL" id="CAA9509651.1"/>
    </source>
</evidence>
<keyword evidence="1 3" id="KW-0812">Transmembrane</keyword>
<dbReference type="Gene3D" id="3.90.420.10">
    <property type="entry name" value="Oxidoreductase, molybdopterin-binding domain"/>
    <property type="match status" value="1"/>
</dbReference>
<reference evidence="3" key="1">
    <citation type="submission" date="2020-02" db="EMBL/GenBank/DDBJ databases">
        <authorList>
            <person name="Meier V. D."/>
        </authorList>
    </citation>
    <scope>NUCLEOTIDE SEQUENCE</scope>
    <source>
        <strain evidence="3">AVDCRST_MAG45</strain>
    </source>
</reference>
<name>A0A6J4T066_9ACTN</name>
<feature type="transmembrane region" description="Helical" evidence="1">
    <location>
        <begin position="178"/>
        <end position="199"/>
    </location>
</feature>
<dbReference type="InterPro" id="IPR000572">
    <property type="entry name" value="OxRdtase_Mopterin-bd_dom"/>
</dbReference>
<feature type="transmembrane region" description="Helical" evidence="1">
    <location>
        <begin position="109"/>
        <end position="129"/>
    </location>
</feature>
<evidence type="ECO:0000259" key="2">
    <source>
        <dbReference type="Pfam" id="PF00174"/>
    </source>
</evidence>
<accession>A0A6J4T066</accession>
<dbReference type="SUPFAM" id="SSF56524">
    <property type="entry name" value="Oxidoreductase molybdopterin-binding domain"/>
    <property type="match status" value="1"/>
</dbReference>
<dbReference type="PRINTS" id="PR00407">
    <property type="entry name" value="EUMOPTERIN"/>
</dbReference>
<evidence type="ECO:0000256" key="1">
    <source>
        <dbReference type="SAM" id="Phobius"/>
    </source>
</evidence>
<gene>
    <name evidence="3" type="ORF">AVDCRST_MAG45-1822</name>
</gene>
<feature type="transmembrane region" description="Helical" evidence="1">
    <location>
        <begin position="150"/>
        <end position="172"/>
    </location>
</feature>
<feature type="transmembrane region" description="Helical" evidence="1">
    <location>
        <begin position="41"/>
        <end position="65"/>
    </location>
</feature>
<organism evidence="3">
    <name type="scientific">uncultured Solirubrobacterales bacterium</name>
    <dbReference type="NCBI Taxonomy" id="768556"/>
    <lineage>
        <taxon>Bacteria</taxon>
        <taxon>Bacillati</taxon>
        <taxon>Actinomycetota</taxon>
        <taxon>Thermoleophilia</taxon>
        <taxon>Solirubrobacterales</taxon>
        <taxon>environmental samples</taxon>
    </lineage>
</organism>
<dbReference type="InterPro" id="IPR008335">
    <property type="entry name" value="Mopterin_OxRdtase_euk"/>
</dbReference>